<keyword evidence="5 6" id="KW-0472">Membrane</keyword>
<feature type="transmembrane region" description="Helical" evidence="6">
    <location>
        <begin position="227"/>
        <end position="246"/>
    </location>
</feature>
<keyword evidence="8" id="KW-1185">Reference proteome</keyword>
<evidence type="ECO:0000256" key="3">
    <source>
        <dbReference type="ARBA" id="ARBA00022692"/>
    </source>
</evidence>
<evidence type="ECO:0000256" key="1">
    <source>
        <dbReference type="ARBA" id="ARBA00004141"/>
    </source>
</evidence>
<dbReference type="PANTHER" id="PTHR33596:SF17">
    <property type="entry name" value="COLD-REGULATED 413 INNER MEMBRANE PROTEIN 1, CHLOROPLASTIC-RELATED"/>
    <property type="match status" value="1"/>
</dbReference>
<evidence type="ECO:0000256" key="4">
    <source>
        <dbReference type="ARBA" id="ARBA00022989"/>
    </source>
</evidence>
<feature type="transmembrane region" description="Helical" evidence="6">
    <location>
        <begin position="123"/>
        <end position="142"/>
    </location>
</feature>
<comment type="similarity">
    <text evidence="2">Belongs to the Cold-regulated 413 protein family.</text>
</comment>
<accession>A0AAX6E9I5</accession>
<dbReference type="Pfam" id="PF05562">
    <property type="entry name" value="WCOR413"/>
    <property type="match status" value="2"/>
</dbReference>
<evidence type="ECO:0000313" key="8">
    <source>
        <dbReference type="Proteomes" id="UP001140949"/>
    </source>
</evidence>
<protein>
    <submittedName>
        <fullName evidence="7">Cold-regulated 413 inner membrane protein 1, chloroplastic-like isoform X2</fullName>
    </submittedName>
</protein>
<dbReference type="EMBL" id="JANAVB010038615">
    <property type="protein sequence ID" value="KAJ6800688.1"/>
    <property type="molecule type" value="Genomic_DNA"/>
</dbReference>
<organism evidence="7 8">
    <name type="scientific">Iris pallida</name>
    <name type="common">Sweet iris</name>
    <dbReference type="NCBI Taxonomy" id="29817"/>
    <lineage>
        <taxon>Eukaryota</taxon>
        <taxon>Viridiplantae</taxon>
        <taxon>Streptophyta</taxon>
        <taxon>Embryophyta</taxon>
        <taxon>Tracheophyta</taxon>
        <taxon>Spermatophyta</taxon>
        <taxon>Magnoliopsida</taxon>
        <taxon>Liliopsida</taxon>
        <taxon>Asparagales</taxon>
        <taxon>Iridaceae</taxon>
        <taxon>Iridoideae</taxon>
        <taxon>Irideae</taxon>
        <taxon>Iris</taxon>
    </lineage>
</organism>
<dbReference type="Proteomes" id="UP001140949">
    <property type="component" value="Unassembled WGS sequence"/>
</dbReference>
<evidence type="ECO:0000256" key="5">
    <source>
        <dbReference type="ARBA" id="ARBA00023136"/>
    </source>
</evidence>
<evidence type="ECO:0000256" key="6">
    <source>
        <dbReference type="SAM" id="Phobius"/>
    </source>
</evidence>
<keyword evidence="3 6" id="KW-0812">Transmembrane</keyword>
<feature type="transmembrane region" description="Helical" evidence="6">
    <location>
        <begin position="176"/>
        <end position="192"/>
    </location>
</feature>
<reference evidence="7" key="1">
    <citation type="journal article" date="2023" name="GigaByte">
        <title>Genome assembly of the bearded iris, Iris pallida Lam.</title>
        <authorList>
            <person name="Bruccoleri R.E."/>
            <person name="Oakeley E.J."/>
            <person name="Faust A.M.E."/>
            <person name="Altorfer M."/>
            <person name="Dessus-Babus S."/>
            <person name="Burckhardt D."/>
            <person name="Oertli M."/>
            <person name="Naumann U."/>
            <person name="Petersen F."/>
            <person name="Wong J."/>
        </authorList>
    </citation>
    <scope>NUCLEOTIDE SEQUENCE</scope>
    <source>
        <strain evidence="7">GSM-AAB239-AS_SAM_17_03QT</strain>
    </source>
</reference>
<evidence type="ECO:0000313" key="7">
    <source>
        <dbReference type="EMBL" id="KAJ6800688.1"/>
    </source>
</evidence>
<reference evidence="7" key="2">
    <citation type="submission" date="2023-04" db="EMBL/GenBank/DDBJ databases">
        <authorList>
            <person name="Bruccoleri R.E."/>
            <person name="Oakeley E.J."/>
            <person name="Faust A.-M."/>
            <person name="Dessus-Babus S."/>
            <person name="Altorfer M."/>
            <person name="Burckhardt D."/>
            <person name="Oertli M."/>
            <person name="Naumann U."/>
            <person name="Petersen F."/>
            <person name="Wong J."/>
        </authorList>
    </citation>
    <scope>NUCLEOTIDE SEQUENCE</scope>
    <source>
        <strain evidence="7">GSM-AAB239-AS_SAM_17_03QT</strain>
        <tissue evidence="7">Leaf</tissue>
    </source>
</reference>
<keyword evidence="4 6" id="KW-1133">Transmembrane helix</keyword>
<gene>
    <name evidence="7" type="ORF">M6B38_201495</name>
</gene>
<name>A0AAX6E9I5_IRIPA</name>
<evidence type="ECO:0000256" key="2">
    <source>
        <dbReference type="ARBA" id="ARBA00005852"/>
    </source>
</evidence>
<dbReference type="InterPro" id="IPR008892">
    <property type="entry name" value="COR413"/>
</dbReference>
<comment type="caution">
    <text evidence="7">The sequence shown here is derived from an EMBL/GenBank/DDBJ whole genome shotgun (WGS) entry which is preliminary data.</text>
</comment>
<dbReference type="GO" id="GO:0016020">
    <property type="term" value="C:membrane"/>
    <property type="evidence" value="ECO:0007669"/>
    <property type="project" value="UniProtKB-SubCell"/>
</dbReference>
<sequence length="247" mass="26894">MSMSMMLCTCASPSLRLPLRNRPNNITTSSSFFKDPTTTTRRAAAAATPLKLVQKKKKKNPKKKMAGAVCSGVSFSSPQTLQWLSAVSSAVLMLVNGTAIQKSFLVPLFALQAPSGVISWIKGEYGIWIAFVALLVRLFYFIPGQLDLPFLTMLLVIVAPYQSMDLRQVAHSTINCLVYSISLLVFIIFSVTRGSQAGAIISFAIAGYLTFQHFSRAGSLRRAFDQGSIIATLAVVCIAAVSFFFLF</sequence>
<feature type="transmembrane region" description="Helical" evidence="6">
    <location>
        <begin position="198"/>
        <end position="215"/>
    </location>
</feature>
<proteinExistence type="inferred from homology"/>
<dbReference type="PANTHER" id="PTHR33596">
    <property type="entry name" value="COLD-REGULATED 413 PLASMA MEMBRANE PROTEIN 2"/>
    <property type="match status" value="1"/>
</dbReference>
<dbReference type="AlphaFoldDB" id="A0AAX6E9I5"/>
<comment type="subcellular location">
    <subcellularLocation>
        <location evidence="1">Membrane</location>
        <topology evidence="1">Multi-pass membrane protein</topology>
    </subcellularLocation>
</comment>